<feature type="region of interest" description="Disordered" evidence="1">
    <location>
        <begin position="48"/>
        <end position="70"/>
    </location>
</feature>
<reference evidence="2" key="2">
    <citation type="submission" date="2023-06" db="EMBL/GenBank/DDBJ databases">
        <authorList>
            <person name="Swenson N.G."/>
            <person name="Wegrzyn J.L."/>
            <person name="Mcevoy S.L."/>
        </authorList>
    </citation>
    <scope>NUCLEOTIDE SEQUENCE</scope>
    <source>
        <strain evidence="2">NS2018</strain>
        <tissue evidence="2">Leaf</tissue>
    </source>
</reference>
<organism evidence="2 3">
    <name type="scientific">Acer saccharum</name>
    <name type="common">Sugar maple</name>
    <dbReference type="NCBI Taxonomy" id="4024"/>
    <lineage>
        <taxon>Eukaryota</taxon>
        <taxon>Viridiplantae</taxon>
        <taxon>Streptophyta</taxon>
        <taxon>Embryophyta</taxon>
        <taxon>Tracheophyta</taxon>
        <taxon>Spermatophyta</taxon>
        <taxon>Magnoliopsida</taxon>
        <taxon>eudicotyledons</taxon>
        <taxon>Gunneridae</taxon>
        <taxon>Pentapetalae</taxon>
        <taxon>rosids</taxon>
        <taxon>malvids</taxon>
        <taxon>Sapindales</taxon>
        <taxon>Sapindaceae</taxon>
        <taxon>Hippocastanoideae</taxon>
        <taxon>Acereae</taxon>
        <taxon>Acer</taxon>
    </lineage>
</organism>
<evidence type="ECO:0000313" key="3">
    <source>
        <dbReference type="Proteomes" id="UP001168877"/>
    </source>
</evidence>
<accession>A0AA39RDQ4</accession>
<dbReference type="AlphaFoldDB" id="A0AA39RDQ4"/>
<sequence>MDFDEHLYWAFGAAKFNGPMNPSVQWVIQIKWNILVRFSFDSSHKLQKSSISTPNPSSSVQVQGGFDIIE</sequence>
<keyword evidence="3" id="KW-1185">Reference proteome</keyword>
<evidence type="ECO:0000256" key="1">
    <source>
        <dbReference type="SAM" id="MobiDB-lite"/>
    </source>
</evidence>
<feature type="compositionally biased region" description="Low complexity" evidence="1">
    <location>
        <begin position="49"/>
        <end position="59"/>
    </location>
</feature>
<comment type="caution">
    <text evidence="2">The sequence shown here is derived from an EMBL/GenBank/DDBJ whole genome shotgun (WGS) entry which is preliminary data.</text>
</comment>
<name>A0AA39RDQ4_ACESA</name>
<reference evidence="2" key="1">
    <citation type="journal article" date="2022" name="Plant J.">
        <title>Strategies of tolerance reflected in two North American maple genomes.</title>
        <authorList>
            <person name="McEvoy S.L."/>
            <person name="Sezen U.U."/>
            <person name="Trouern-Trend A."/>
            <person name="McMahon S.M."/>
            <person name="Schaberg P.G."/>
            <person name="Yang J."/>
            <person name="Wegrzyn J.L."/>
            <person name="Swenson N.G."/>
        </authorList>
    </citation>
    <scope>NUCLEOTIDE SEQUENCE</scope>
    <source>
        <strain evidence="2">NS2018</strain>
    </source>
</reference>
<gene>
    <name evidence="2" type="ORF">LWI29_014452</name>
</gene>
<dbReference type="EMBL" id="JAUESC010000388">
    <property type="protein sequence ID" value="KAK0571342.1"/>
    <property type="molecule type" value="Genomic_DNA"/>
</dbReference>
<proteinExistence type="predicted"/>
<protein>
    <submittedName>
        <fullName evidence="2">Uncharacterized protein</fullName>
    </submittedName>
</protein>
<dbReference type="Proteomes" id="UP001168877">
    <property type="component" value="Unassembled WGS sequence"/>
</dbReference>
<evidence type="ECO:0000313" key="2">
    <source>
        <dbReference type="EMBL" id="KAK0571342.1"/>
    </source>
</evidence>